<dbReference type="SUPFAM" id="SSF81799">
    <property type="entry name" value="Putative methyltransferase TM0872, insert domain"/>
    <property type="match status" value="1"/>
</dbReference>
<dbReference type="PIRSF" id="PIRSF004486">
    <property type="entry name" value="MraW"/>
    <property type="match status" value="1"/>
</dbReference>
<dbReference type="OrthoDB" id="9806637at2"/>
<evidence type="ECO:0000256" key="1">
    <source>
        <dbReference type="ARBA" id="ARBA00010396"/>
    </source>
</evidence>
<gene>
    <name evidence="7" type="primary">rsmH</name>
    <name evidence="8" type="ORF">C4B24_01310</name>
</gene>
<feature type="binding site" evidence="7">
    <location>
        <position position="100"/>
    </location>
    <ligand>
        <name>S-adenosyl-L-methionine</name>
        <dbReference type="ChEBI" id="CHEBI:59789"/>
    </ligand>
</feature>
<feature type="binding site" evidence="7">
    <location>
        <position position="52"/>
    </location>
    <ligand>
        <name>S-adenosyl-L-methionine</name>
        <dbReference type="ChEBI" id="CHEBI:59789"/>
    </ligand>
</feature>
<evidence type="ECO:0000256" key="3">
    <source>
        <dbReference type="ARBA" id="ARBA00022552"/>
    </source>
</evidence>
<dbReference type="EMBL" id="PSZO01000003">
    <property type="protein sequence ID" value="TCG11771.1"/>
    <property type="molecule type" value="Genomic_DNA"/>
</dbReference>
<dbReference type="Pfam" id="PF01795">
    <property type="entry name" value="Methyltransf_5"/>
    <property type="match status" value="1"/>
</dbReference>
<accession>A0A4V2NIB1</accession>
<dbReference type="PANTHER" id="PTHR11265">
    <property type="entry name" value="S-ADENOSYL-METHYLTRANSFERASE MRAW"/>
    <property type="match status" value="1"/>
</dbReference>
<dbReference type="PANTHER" id="PTHR11265:SF0">
    <property type="entry name" value="12S RRNA N4-METHYLCYTIDINE METHYLTRANSFERASE"/>
    <property type="match status" value="1"/>
</dbReference>
<keyword evidence="9" id="KW-1185">Reference proteome</keyword>
<evidence type="ECO:0000256" key="4">
    <source>
        <dbReference type="ARBA" id="ARBA00022603"/>
    </source>
</evidence>
<comment type="subcellular location">
    <subcellularLocation>
        <location evidence="7">Cytoplasm</location>
    </subcellularLocation>
</comment>
<dbReference type="EC" id="2.1.1.199" evidence="7"/>
<comment type="caution">
    <text evidence="8">The sequence shown here is derived from an EMBL/GenBank/DDBJ whole genome shotgun (WGS) entry which is preliminary data.</text>
</comment>
<evidence type="ECO:0000256" key="7">
    <source>
        <dbReference type="HAMAP-Rule" id="MF_01007"/>
    </source>
</evidence>
<comment type="caution">
    <text evidence="7">Lacks conserved residue(s) required for the propagation of feature annotation.</text>
</comment>
<evidence type="ECO:0000256" key="2">
    <source>
        <dbReference type="ARBA" id="ARBA00022490"/>
    </source>
</evidence>
<dbReference type="SUPFAM" id="SSF53335">
    <property type="entry name" value="S-adenosyl-L-methionine-dependent methyltransferases"/>
    <property type="match status" value="1"/>
</dbReference>
<dbReference type="Gene3D" id="1.10.150.170">
    <property type="entry name" value="Putative methyltransferase TM0872, insert domain"/>
    <property type="match status" value="1"/>
</dbReference>
<dbReference type="GO" id="GO:0071424">
    <property type="term" value="F:rRNA (cytosine-N4-)-methyltransferase activity"/>
    <property type="evidence" value="ECO:0007669"/>
    <property type="project" value="UniProtKB-UniRule"/>
</dbReference>
<dbReference type="Proteomes" id="UP000294192">
    <property type="component" value="Unassembled WGS sequence"/>
</dbReference>
<dbReference type="GO" id="GO:0005737">
    <property type="term" value="C:cytoplasm"/>
    <property type="evidence" value="ECO:0007669"/>
    <property type="project" value="UniProtKB-SubCell"/>
</dbReference>
<keyword evidence="6 7" id="KW-0949">S-adenosyl-L-methionine</keyword>
<organism evidence="8 9">
    <name type="scientific">Mycoplasma marinum</name>
    <dbReference type="NCBI Taxonomy" id="1937190"/>
    <lineage>
        <taxon>Bacteria</taxon>
        <taxon>Bacillati</taxon>
        <taxon>Mycoplasmatota</taxon>
        <taxon>Mollicutes</taxon>
        <taxon>Mycoplasmataceae</taxon>
        <taxon>Mycoplasma</taxon>
    </lineage>
</organism>
<dbReference type="Gene3D" id="3.40.50.150">
    <property type="entry name" value="Vaccinia Virus protein VP39"/>
    <property type="match status" value="1"/>
</dbReference>
<keyword evidence="4 7" id="KW-0489">Methyltransferase</keyword>
<proteinExistence type="inferred from homology"/>
<dbReference type="GO" id="GO:0070475">
    <property type="term" value="P:rRNA base methylation"/>
    <property type="evidence" value="ECO:0007669"/>
    <property type="project" value="UniProtKB-UniRule"/>
</dbReference>
<comment type="function">
    <text evidence="7">Specifically methylates the N4 position of cytidine in position 1402 (C1402) of 16S rRNA.</text>
</comment>
<protein>
    <recommendedName>
        <fullName evidence="7">Ribosomal RNA small subunit methyltransferase H</fullName>
        <ecNumber evidence="7">2.1.1.199</ecNumber>
    </recommendedName>
    <alternativeName>
        <fullName evidence="7">16S rRNA m(4)C1402 methyltransferase</fullName>
    </alternativeName>
    <alternativeName>
        <fullName evidence="7">rRNA (cytosine-N(4)-)-methyltransferase RsmH</fullName>
    </alternativeName>
</protein>
<dbReference type="InterPro" id="IPR002903">
    <property type="entry name" value="RsmH"/>
</dbReference>
<keyword evidence="2 7" id="KW-0963">Cytoplasm</keyword>
<dbReference type="AlphaFoldDB" id="A0A4V2NIB1"/>
<dbReference type="InterPro" id="IPR023397">
    <property type="entry name" value="SAM-dep_MeTrfase_MraW_recog"/>
</dbReference>
<comment type="catalytic activity">
    <reaction evidence="7">
        <text>cytidine(1402) in 16S rRNA + S-adenosyl-L-methionine = N(4)-methylcytidine(1402) in 16S rRNA + S-adenosyl-L-homocysteine + H(+)</text>
        <dbReference type="Rhea" id="RHEA:42928"/>
        <dbReference type="Rhea" id="RHEA-COMP:10286"/>
        <dbReference type="Rhea" id="RHEA-COMP:10287"/>
        <dbReference type="ChEBI" id="CHEBI:15378"/>
        <dbReference type="ChEBI" id="CHEBI:57856"/>
        <dbReference type="ChEBI" id="CHEBI:59789"/>
        <dbReference type="ChEBI" id="CHEBI:74506"/>
        <dbReference type="ChEBI" id="CHEBI:82748"/>
        <dbReference type="EC" id="2.1.1.199"/>
    </reaction>
</comment>
<comment type="similarity">
    <text evidence="1 7">Belongs to the methyltransferase superfamily. RsmH family.</text>
</comment>
<evidence type="ECO:0000256" key="6">
    <source>
        <dbReference type="ARBA" id="ARBA00022691"/>
    </source>
</evidence>
<dbReference type="HAMAP" id="MF_01007">
    <property type="entry name" value="16SrRNA_methyltr_H"/>
    <property type="match status" value="1"/>
</dbReference>
<name>A0A4V2NIB1_9MOLU</name>
<sequence length="299" mass="34125">MMEKHIPVMLNECLEQLELKVDGTYVDLTLGRGGHSSEILRRIPKGKLVAFDKDTQAIKESGLRLSQISNNFKLIHSDNRFFKDELEKNGINSVDGILLDLGVSSPQLDDAQRGFSYSKEARLDMRMDQTQELDAHYIINNWTEEELVKIFYENADVKLPKRVAKAVIENRPIETTLDFVEIIRNSLPAKIVRQKNPAKAVFQAIRIAVNNELDSLRDVLKQGLAVLKPGGKFAIISFHSIEDRIVKRAFGEITKDPTGKLPVMFEKTFTVKTIKPKKQEIEINRRSRSAKLRVLTKER</sequence>
<evidence type="ECO:0000256" key="5">
    <source>
        <dbReference type="ARBA" id="ARBA00022679"/>
    </source>
</evidence>
<evidence type="ECO:0000313" key="8">
    <source>
        <dbReference type="EMBL" id="TCG11771.1"/>
    </source>
</evidence>
<keyword evidence="3 7" id="KW-0698">rRNA processing</keyword>
<evidence type="ECO:0000313" key="9">
    <source>
        <dbReference type="Proteomes" id="UP000294192"/>
    </source>
</evidence>
<feature type="binding site" evidence="7">
    <location>
        <position position="107"/>
    </location>
    <ligand>
        <name>S-adenosyl-L-methionine</name>
        <dbReference type="ChEBI" id="CHEBI:59789"/>
    </ligand>
</feature>
<keyword evidence="5 7" id="KW-0808">Transferase</keyword>
<reference evidence="8 9" key="1">
    <citation type="submission" date="2018-02" db="EMBL/GenBank/DDBJ databases">
        <title>Mycoplasma marinum and Mycoplasma todarodis sp. nov., moderately halophilic and psychrotolerant mycoplasmas isolated from cephalopods.</title>
        <authorList>
            <person name="Viver T."/>
        </authorList>
    </citation>
    <scope>NUCLEOTIDE SEQUENCE [LARGE SCALE GENOMIC DNA]</scope>
    <source>
        <strain evidence="8 9">PE</strain>
    </source>
</reference>
<dbReference type="InterPro" id="IPR029063">
    <property type="entry name" value="SAM-dependent_MTases_sf"/>
</dbReference>
<dbReference type="NCBIfam" id="TIGR00006">
    <property type="entry name" value="16S rRNA (cytosine(1402)-N(4))-methyltransferase RsmH"/>
    <property type="match status" value="1"/>
</dbReference>
<feature type="binding site" evidence="7">
    <location>
        <begin position="33"/>
        <end position="35"/>
    </location>
    <ligand>
        <name>S-adenosyl-L-methionine</name>
        <dbReference type="ChEBI" id="CHEBI:59789"/>
    </ligand>
</feature>